<evidence type="ECO:0000313" key="1">
    <source>
        <dbReference type="EMBL" id="JAP55409.1"/>
    </source>
</evidence>
<protein>
    <submittedName>
        <fullName evidence="1">Uncharacterized protein</fullName>
    </submittedName>
</protein>
<sequence length="120" mass="13676">MVIKHLQFSLIFQEHDSTFSLEGERIGRMLDRCGSLNSKDCVNPVDGVDSGTGIILPHLLGSNFVLRYLKLSNLSSTILNASSVLSLSEMPFEHTYLFLESIDKLIKRIYDFVTRAKRYY</sequence>
<reference evidence="1" key="1">
    <citation type="submission" date="2016-01" db="EMBL/GenBank/DDBJ databases">
        <title>Reference transcriptome for the parasite Schistocephalus solidus: insights into the molecular evolution of parasitism.</title>
        <authorList>
            <person name="Hebert F.O."/>
            <person name="Grambauer S."/>
            <person name="Barber I."/>
            <person name="Landry C.R."/>
            <person name="Aubin-Horth N."/>
        </authorList>
    </citation>
    <scope>NUCLEOTIDE SEQUENCE</scope>
</reference>
<proteinExistence type="predicted"/>
<name>A0A0X3PUV9_SCHSO</name>
<dbReference type="AlphaFoldDB" id="A0A0X3PUV9"/>
<organism evidence="1">
    <name type="scientific">Schistocephalus solidus</name>
    <name type="common">Tapeworm</name>
    <dbReference type="NCBI Taxonomy" id="70667"/>
    <lineage>
        <taxon>Eukaryota</taxon>
        <taxon>Metazoa</taxon>
        <taxon>Spiralia</taxon>
        <taxon>Lophotrochozoa</taxon>
        <taxon>Platyhelminthes</taxon>
        <taxon>Cestoda</taxon>
        <taxon>Eucestoda</taxon>
        <taxon>Diphyllobothriidea</taxon>
        <taxon>Diphyllobothriidae</taxon>
        <taxon>Schistocephalus</taxon>
    </lineage>
</organism>
<dbReference type="EMBL" id="GEEE01007816">
    <property type="protein sequence ID" value="JAP55409.1"/>
    <property type="molecule type" value="Transcribed_RNA"/>
</dbReference>
<gene>
    <name evidence="1" type="ORF">TR97764</name>
</gene>
<accession>A0A0X3PUV9</accession>
<dbReference type="EMBL" id="GEEE01019121">
    <property type="protein sequence ID" value="JAP44104.1"/>
    <property type="molecule type" value="Transcribed_RNA"/>
</dbReference>